<keyword evidence="3" id="KW-1185">Reference proteome</keyword>
<dbReference type="Proteomes" id="UP000632454">
    <property type="component" value="Unassembled WGS sequence"/>
</dbReference>
<evidence type="ECO:0000256" key="1">
    <source>
        <dbReference type="SAM" id="MobiDB-lite"/>
    </source>
</evidence>
<reference evidence="3" key="1">
    <citation type="journal article" date="2019" name="Int. J. Syst. Evol. Microbiol.">
        <title>The Global Catalogue of Microorganisms (GCM) 10K type strain sequencing project: providing services to taxonomists for standard genome sequencing and annotation.</title>
        <authorList>
            <consortium name="The Broad Institute Genomics Platform"/>
            <consortium name="The Broad Institute Genome Sequencing Center for Infectious Disease"/>
            <person name="Wu L."/>
            <person name="Ma J."/>
        </authorList>
    </citation>
    <scope>NUCLEOTIDE SEQUENCE [LARGE SCALE GENOMIC DNA]</scope>
    <source>
        <strain evidence="3">CCM 7855</strain>
    </source>
</reference>
<name>A0ABQ1U526_9NOCA</name>
<dbReference type="EMBL" id="BMCS01000001">
    <property type="protein sequence ID" value="GGF10979.1"/>
    <property type="molecule type" value="Genomic_DNA"/>
</dbReference>
<feature type="region of interest" description="Disordered" evidence="1">
    <location>
        <begin position="25"/>
        <end position="46"/>
    </location>
</feature>
<protein>
    <submittedName>
        <fullName evidence="2">Uncharacterized protein</fullName>
    </submittedName>
</protein>
<gene>
    <name evidence="2" type="ORF">GCM10007298_03670</name>
</gene>
<accession>A0ABQ1U526</accession>
<dbReference type="RefSeq" id="WP_188486379.1">
    <property type="nucleotide sequence ID" value="NZ_BMCS01000001.1"/>
</dbReference>
<evidence type="ECO:0000313" key="3">
    <source>
        <dbReference type="Proteomes" id="UP000632454"/>
    </source>
</evidence>
<sequence length="197" mass="21176">MTKRTIVLVGLVVVIGVAVLGVAVTSGDDSDESPPDSTAKVTADRPLTSTQAAEIREAGRALTIRLLDRVPNTGENRVDTGQSAETWRNCTAEQKDFSFEQTRNGVQYSATVFVTTPRPFTDDEIRALADGAQITTRKGDPGTGTSGIFSVDLTSNTRFVVDVVSPCYPIPISGGGDYVSTDDIMRVTGFVNKEWKR</sequence>
<organism evidence="2 3">
    <name type="scientific">Williamsia phyllosphaerae</name>
    <dbReference type="NCBI Taxonomy" id="885042"/>
    <lineage>
        <taxon>Bacteria</taxon>
        <taxon>Bacillati</taxon>
        <taxon>Actinomycetota</taxon>
        <taxon>Actinomycetes</taxon>
        <taxon>Mycobacteriales</taxon>
        <taxon>Nocardiaceae</taxon>
        <taxon>Williamsia</taxon>
    </lineage>
</organism>
<proteinExistence type="predicted"/>
<evidence type="ECO:0000313" key="2">
    <source>
        <dbReference type="EMBL" id="GGF10979.1"/>
    </source>
</evidence>
<comment type="caution">
    <text evidence="2">The sequence shown here is derived from an EMBL/GenBank/DDBJ whole genome shotgun (WGS) entry which is preliminary data.</text>
</comment>